<feature type="domain" description="Response regulatory" evidence="14">
    <location>
        <begin position="3"/>
        <end position="116"/>
    </location>
</feature>
<dbReference type="SMART" id="SM00448">
    <property type="entry name" value="REC"/>
    <property type="match status" value="1"/>
</dbReference>
<keyword evidence="2" id="KW-0963">Cytoplasm</keyword>
<accession>A0A917PYW1</accession>
<dbReference type="Pfam" id="PF00072">
    <property type="entry name" value="Response_reg"/>
    <property type="match status" value="1"/>
</dbReference>
<keyword evidence="17" id="KW-1185">Reference proteome</keyword>
<keyword evidence="4" id="KW-0902">Two-component regulatory system</keyword>
<dbReference type="GO" id="GO:0005829">
    <property type="term" value="C:cytosol"/>
    <property type="evidence" value="ECO:0007669"/>
    <property type="project" value="TreeGrafter"/>
</dbReference>
<evidence type="ECO:0000256" key="13">
    <source>
        <dbReference type="PROSITE-ProRule" id="PRU01091"/>
    </source>
</evidence>
<dbReference type="FunFam" id="3.40.50.2300:FF:000001">
    <property type="entry name" value="DNA-binding response regulator PhoB"/>
    <property type="match status" value="1"/>
</dbReference>
<evidence type="ECO:0000256" key="5">
    <source>
        <dbReference type="ARBA" id="ARBA00023015"/>
    </source>
</evidence>
<organism evidence="16 17">
    <name type="scientific">Lentibacillus kapialis</name>
    <dbReference type="NCBI Taxonomy" id="340214"/>
    <lineage>
        <taxon>Bacteria</taxon>
        <taxon>Bacillati</taxon>
        <taxon>Bacillota</taxon>
        <taxon>Bacilli</taxon>
        <taxon>Bacillales</taxon>
        <taxon>Bacillaceae</taxon>
        <taxon>Lentibacillus</taxon>
    </lineage>
</organism>
<feature type="domain" description="OmpR/PhoB-type" evidence="15">
    <location>
        <begin position="124"/>
        <end position="222"/>
    </location>
</feature>
<comment type="subcellular location">
    <subcellularLocation>
        <location evidence="1">Cytoplasm</location>
    </subcellularLocation>
</comment>
<protein>
    <recommendedName>
        <fullName evidence="11">Heme response regulator HssR</fullName>
    </recommendedName>
</protein>
<evidence type="ECO:0000256" key="12">
    <source>
        <dbReference type="PROSITE-ProRule" id="PRU00169"/>
    </source>
</evidence>
<evidence type="ECO:0000256" key="11">
    <source>
        <dbReference type="ARBA" id="ARBA00039976"/>
    </source>
</evidence>
<dbReference type="AlphaFoldDB" id="A0A917PYW1"/>
<evidence type="ECO:0000313" key="17">
    <source>
        <dbReference type="Proteomes" id="UP000658382"/>
    </source>
</evidence>
<evidence type="ECO:0000256" key="6">
    <source>
        <dbReference type="ARBA" id="ARBA00023026"/>
    </source>
</evidence>
<evidence type="ECO:0000256" key="2">
    <source>
        <dbReference type="ARBA" id="ARBA00022490"/>
    </source>
</evidence>
<feature type="DNA-binding region" description="OmpR/PhoB-type" evidence="13">
    <location>
        <begin position="124"/>
        <end position="222"/>
    </location>
</feature>
<dbReference type="CDD" id="cd17574">
    <property type="entry name" value="REC_OmpR"/>
    <property type="match status" value="1"/>
</dbReference>
<dbReference type="FunFam" id="1.10.10.10:FF:000018">
    <property type="entry name" value="DNA-binding response regulator ResD"/>
    <property type="match status" value="1"/>
</dbReference>
<comment type="function">
    <text evidence="10">Member of the two-component regulatory system HssS/HssR involved in intracellular heme homeostasis and tempering of staphylococcal virulence. Phosphorylated HssR binds to a direct repeat sequence within hrtAB promoter and activates the expression of hrtAB, an efflux pump, in response to extracellular heme, hemin, hemoglobin or blood.</text>
</comment>
<evidence type="ECO:0000259" key="15">
    <source>
        <dbReference type="PROSITE" id="PS51755"/>
    </source>
</evidence>
<evidence type="ECO:0000256" key="10">
    <source>
        <dbReference type="ARBA" id="ARBA00037471"/>
    </source>
</evidence>
<feature type="modified residue" description="4-aspartylphosphate" evidence="12">
    <location>
        <position position="52"/>
    </location>
</feature>
<name>A0A917PYW1_9BACI</name>
<dbReference type="SMART" id="SM00862">
    <property type="entry name" value="Trans_reg_C"/>
    <property type="match status" value="1"/>
</dbReference>
<dbReference type="EMBL" id="BMNQ01000032">
    <property type="protein sequence ID" value="GGJ99359.1"/>
    <property type="molecule type" value="Genomic_DNA"/>
</dbReference>
<dbReference type="InterPro" id="IPR001789">
    <property type="entry name" value="Sig_transdc_resp-reg_receiver"/>
</dbReference>
<sequence>MVTILIVDDDPHIRELLRFYLQKEAYKILEASDGAEASAVLESDHVQLAIVDIMMPYVDGYQLCEEIREDYDIPVMMVTAKGDITDKEKGFSAGTDDYLVKPFEPKEVLYRIKALLRRFNIAGEDAIQIGSTVINRKNYEVTANGKTMILPLKEFELLAQLASFPDRIFTREELIERVWGNDFDGFDRTIDVHVKRLRERFAKNGEDFMIQTVRGKGYKLVVANQHHGGME</sequence>
<evidence type="ECO:0000256" key="3">
    <source>
        <dbReference type="ARBA" id="ARBA00022553"/>
    </source>
</evidence>
<dbReference type="GO" id="GO:0000976">
    <property type="term" value="F:transcription cis-regulatory region binding"/>
    <property type="evidence" value="ECO:0007669"/>
    <property type="project" value="TreeGrafter"/>
</dbReference>
<reference evidence="16" key="2">
    <citation type="submission" date="2020-09" db="EMBL/GenBank/DDBJ databases">
        <authorList>
            <person name="Sun Q."/>
            <person name="Ohkuma M."/>
        </authorList>
    </citation>
    <scope>NUCLEOTIDE SEQUENCE</scope>
    <source>
        <strain evidence="16">JCM 12580</strain>
    </source>
</reference>
<evidence type="ECO:0000256" key="1">
    <source>
        <dbReference type="ARBA" id="ARBA00004496"/>
    </source>
</evidence>
<dbReference type="Gene3D" id="6.10.250.690">
    <property type="match status" value="1"/>
</dbReference>
<evidence type="ECO:0000313" key="16">
    <source>
        <dbReference type="EMBL" id="GGJ99359.1"/>
    </source>
</evidence>
<dbReference type="GO" id="GO:0032993">
    <property type="term" value="C:protein-DNA complex"/>
    <property type="evidence" value="ECO:0007669"/>
    <property type="project" value="TreeGrafter"/>
</dbReference>
<dbReference type="Gene3D" id="1.10.10.10">
    <property type="entry name" value="Winged helix-like DNA-binding domain superfamily/Winged helix DNA-binding domain"/>
    <property type="match status" value="1"/>
</dbReference>
<reference evidence="16" key="1">
    <citation type="journal article" date="2014" name="Int. J. Syst. Evol. Microbiol.">
        <title>Complete genome sequence of Corynebacterium casei LMG S-19264T (=DSM 44701T), isolated from a smear-ripened cheese.</title>
        <authorList>
            <consortium name="US DOE Joint Genome Institute (JGI-PGF)"/>
            <person name="Walter F."/>
            <person name="Albersmeier A."/>
            <person name="Kalinowski J."/>
            <person name="Ruckert C."/>
        </authorList>
    </citation>
    <scope>NUCLEOTIDE SEQUENCE</scope>
    <source>
        <strain evidence="16">JCM 12580</strain>
    </source>
</reference>
<proteinExistence type="predicted"/>
<keyword evidence="8" id="KW-0010">Activator</keyword>
<keyword evidence="5" id="KW-0805">Transcription regulation</keyword>
<dbReference type="InterPro" id="IPR036388">
    <property type="entry name" value="WH-like_DNA-bd_sf"/>
</dbReference>
<keyword evidence="3 12" id="KW-0597">Phosphoprotein</keyword>
<dbReference type="CDD" id="cd00383">
    <property type="entry name" value="trans_reg_C"/>
    <property type="match status" value="1"/>
</dbReference>
<dbReference type="PROSITE" id="PS51755">
    <property type="entry name" value="OMPR_PHOB"/>
    <property type="match status" value="1"/>
</dbReference>
<dbReference type="GO" id="GO:0000156">
    <property type="term" value="F:phosphorelay response regulator activity"/>
    <property type="evidence" value="ECO:0007669"/>
    <property type="project" value="TreeGrafter"/>
</dbReference>
<dbReference type="PANTHER" id="PTHR48111">
    <property type="entry name" value="REGULATOR OF RPOS"/>
    <property type="match status" value="1"/>
</dbReference>
<dbReference type="GO" id="GO:0006355">
    <property type="term" value="P:regulation of DNA-templated transcription"/>
    <property type="evidence" value="ECO:0007669"/>
    <property type="project" value="InterPro"/>
</dbReference>
<dbReference type="PROSITE" id="PS50110">
    <property type="entry name" value="RESPONSE_REGULATORY"/>
    <property type="match status" value="1"/>
</dbReference>
<dbReference type="InterPro" id="IPR011006">
    <property type="entry name" value="CheY-like_superfamily"/>
</dbReference>
<dbReference type="PANTHER" id="PTHR48111:SF49">
    <property type="entry name" value="HEME RESPONSE REGULATOR HSSR"/>
    <property type="match status" value="1"/>
</dbReference>
<comment type="caution">
    <text evidence="16">The sequence shown here is derived from an EMBL/GenBank/DDBJ whole genome shotgun (WGS) entry which is preliminary data.</text>
</comment>
<gene>
    <name evidence="16" type="ORF">GCM10007063_22080</name>
</gene>
<evidence type="ECO:0000256" key="4">
    <source>
        <dbReference type="ARBA" id="ARBA00023012"/>
    </source>
</evidence>
<dbReference type="Proteomes" id="UP000658382">
    <property type="component" value="Unassembled WGS sequence"/>
</dbReference>
<evidence type="ECO:0000256" key="8">
    <source>
        <dbReference type="ARBA" id="ARBA00023159"/>
    </source>
</evidence>
<evidence type="ECO:0000256" key="9">
    <source>
        <dbReference type="ARBA" id="ARBA00023163"/>
    </source>
</evidence>
<evidence type="ECO:0000256" key="7">
    <source>
        <dbReference type="ARBA" id="ARBA00023125"/>
    </source>
</evidence>
<dbReference type="Gene3D" id="3.40.50.2300">
    <property type="match status" value="1"/>
</dbReference>
<dbReference type="InterPro" id="IPR039420">
    <property type="entry name" value="WalR-like"/>
</dbReference>
<keyword evidence="7 13" id="KW-0238">DNA-binding</keyword>
<evidence type="ECO:0000259" key="14">
    <source>
        <dbReference type="PROSITE" id="PS50110"/>
    </source>
</evidence>
<dbReference type="Pfam" id="PF00486">
    <property type="entry name" value="Trans_reg_C"/>
    <property type="match status" value="1"/>
</dbReference>
<dbReference type="InterPro" id="IPR001867">
    <property type="entry name" value="OmpR/PhoB-type_DNA-bd"/>
</dbReference>
<keyword evidence="6" id="KW-0843">Virulence</keyword>
<dbReference type="SUPFAM" id="SSF52172">
    <property type="entry name" value="CheY-like"/>
    <property type="match status" value="1"/>
</dbReference>
<keyword evidence="9" id="KW-0804">Transcription</keyword>